<proteinExistence type="predicted"/>
<evidence type="ECO:0000313" key="3">
    <source>
        <dbReference type="Proteomes" id="UP000502823"/>
    </source>
</evidence>
<feature type="region of interest" description="Disordered" evidence="1">
    <location>
        <begin position="122"/>
        <end position="141"/>
    </location>
</feature>
<name>A0A6L2QBE3_COPFO</name>
<feature type="compositionally biased region" description="Basic residues" evidence="1">
    <location>
        <begin position="130"/>
        <end position="140"/>
    </location>
</feature>
<dbReference type="Proteomes" id="UP000502823">
    <property type="component" value="Unassembled WGS sequence"/>
</dbReference>
<gene>
    <name evidence="2" type="ORF">Cfor_02747</name>
</gene>
<reference evidence="3" key="1">
    <citation type="submission" date="2020-01" db="EMBL/GenBank/DDBJ databases">
        <title>Draft genome sequence of the Termite Coptotermes fromosanus.</title>
        <authorList>
            <person name="Itakura S."/>
            <person name="Yosikawa Y."/>
            <person name="Umezawa K."/>
        </authorList>
    </citation>
    <scope>NUCLEOTIDE SEQUENCE [LARGE SCALE GENOMIC DNA]</scope>
</reference>
<evidence type="ECO:0000313" key="2">
    <source>
        <dbReference type="EMBL" id="GFG39167.1"/>
    </source>
</evidence>
<accession>A0A6L2QBE3</accession>
<sequence>MKVLWKGLAGLSKMMLLPQKGKESLNLSLLSSPLQRQTLETNGQFPILHKRKKSSDRSLHQPTGKHYANPLAQKATTEVIKTVIITECIPFSTMTSSISTSQMQKEANSYSVDNFGLYESVSDEEWKPSKNTRKNSKQRKACSAQIRCKSLSTSIKTESTTAA</sequence>
<dbReference type="InParanoid" id="A0A6L2QBE3"/>
<comment type="caution">
    <text evidence="2">The sequence shown here is derived from an EMBL/GenBank/DDBJ whole genome shotgun (WGS) entry which is preliminary data.</text>
</comment>
<dbReference type="EMBL" id="BLKM01000872">
    <property type="protein sequence ID" value="GFG39167.1"/>
    <property type="molecule type" value="Genomic_DNA"/>
</dbReference>
<feature type="region of interest" description="Disordered" evidence="1">
    <location>
        <begin position="50"/>
        <end position="70"/>
    </location>
</feature>
<protein>
    <submittedName>
        <fullName evidence="2">Uncharacterized protein</fullName>
    </submittedName>
</protein>
<evidence type="ECO:0000256" key="1">
    <source>
        <dbReference type="SAM" id="MobiDB-lite"/>
    </source>
</evidence>
<dbReference type="AlphaFoldDB" id="A0A6L2QBE3"/>
<organism evidence="2 3">
    <name type="scientific">Coptotermes formosanus</name>
    <name type="common">Formosan subterranean termite</name>
    <dbReference type="NCBI Taxonomy" id="36987"/>
    <lineage>
        <taxon>Eukaryota</taxon>
        <taxon>Metazoa</taxon>
        <taxon>Ecdysozoa</taxon>
        <taxon>Arthropoda</taxon>
        <taxon>Hexapoda</taxon>
        <taxon>Insecta</taxon>
        <taxon>Pterygota</taxon>
        <taxon>Neoptera</taxon>
        <taxon>Polyneoptera</taxon>
        <taxon>Dictyoptera</taxon>
        <taxon>Blattodea</taxon>
        <taxon>Blattoidea</taxon>
        <taxon>Termitoidae</taxon>
        <taxon>Rhinotermitidae</taxon>
        <taxon>Coptotermes</taxon>
    </lineage>
</organism>
<keyword evidence="3" id="KW-1185">Reference proteome</keyword>